<accession>A0A9D0YNP8</accession>
<keyword evidence="1" id="KW-0812">Transmembrane</keyword>
<gene>
    <name evidence="2" type="ORF">EYH37_00905</name>
</gene>
<evidence type="ECO:0000313" key="3">
    <source>
        <dbReference type="Proteomes" id="UP000606463"/>
    </source>
</evidence>
<comment type="caution">
    <text evidence="2">The sequence shown here is derived from an EMBL/GenBank/DDBJ whole genome shotgun (WGS) entry which is preliminary data.</text>
</comment>
<evidence type="ECO:0000256" key="1">
    <source>
        <dbReference type="SAM" id="Phobius"/>
    </source>
</evidence>
<feature type="transmembrane region" description="Helical" evidence="1">
    <location>
        <begin position="12"/>
        <end position="34"/>
    </location>
</feature>
<dbReference type="Proteomes" id="UP000606463">
    <property type="component" value="Unassembled WGS sequence"/>
</dbReference>
<name>A0A9D0YNP8_AQUAO</name>
<keyword evidence="1" id="KW-0472">Membrane</keyword>
<dbReference type="EMBL" id="DQVE01000010">
    <property type="protein sequence ID" value="HIP97917.1"/>
    <property type="molecule type" value="Genomic_DNA"/>
</dbReference>
<reference evidence="2" key="1">
    <citation type="journal article" date="2020" name="ISME J.">
        <title>Gammaproteobacteria mediating utilization of methyl-, sulfur- and petroleum organic compounds in deep ocean hydrothermal plumes.</title>
        <authorList>
            <person name="Zhou Z."/>
            <person name="Liu Y."/>
            <person name="Pan J."/>
            <person name="Cron B.R."/>
            <person name="Toner B.M."/>
            <person name="Anantharaman K."/>
            <person name="Breier J.A."/>
            <person name="Dick G.J."/>
            <person name="Li M."/>
        </authorList>
    </citation>
    <scope>NUCLEOTIDE SEQUENCE</scope>
    <source>
        <strain evidence="2">SZUA-1501</strain>
    </source>
</reference>
<organism evidence="2 3">
    <name type="scientific">Aquifex aeolicus</name>
    <dbReference type="NCBI Taxonomy" id="63363"/>
    <lineage>
        <taxon>Bacteria</taxon>
        <taxon>Pseudomonadati</taxon>
        <taxon>Aquificota</taxon>
        <taxon>Aquificia</taxon>
        <taxon>Aquificales</taxon>
        <taxon>Aquificaceae</taxon>
        <taxon>Aquifex</taxon>
    </lineage>
</organism>
<protein>
    <submittedName>
        <fullName evidence="2">Type II secretion system protein</fullName>
    </submittedName>
</protein>
<sequence>MQKAFANKGFSLIGALLVVLIISMTIAVIGSVFLKSQKIGKAVKTFKTTKEAAEATAQVIIQSIDKGSLTTASGCKVNCDSSETKCEITLPPDIRTGIEKSSNIKEVKAYLLKNCSVGFFKIYTIRVSATAKDGSKTNIYFIYQK</sequence>
<evidence type="ECO:0000313" key="2">
    <source>
        <dbReference type="EMBL" id="HIP97917.1"/>
    </source>
</evidence>
<keyword evidence="1" id="KW-1133">Transmembrane helix</keyword>
<dbReference type="AlphaFoldDB" id="A0A9D0YNP8"/>
<proteinExistence type="predicted"/>